<evidence type="ECO:0000256" key="1">
    <source>
        <dbReference type="ARBA" id="ARBA00004123"/>
    </source>
</evidence>
<feature type="domain" description="BHLH" evidence="7">
    <location>
        <begin position="212"/>
        <end position="264"/>
    </location>
</feature>
<evidence type="ECO:0000256" key="6">
    <source>
        <dbReference type="SAM" id="MobiDB-lite"/>
    </source>
</evidence>
<accession>A0A553PTK1</accession>
<comment type="caution">
    <text evidence="8">The sequence shown here is derived from an EMBL/GenBank/DDBJ whole genome shotgun (WGS) entry which is preliminary data.</text>
</comment>
<dbReference type="GO" id="GO:0045944">
    <property type="term" value="P:positive regulation of transcription by RNA polymerase II"/>
    <property type="evidence" value="ECO:0007669"/>
    <property type="project" value="TreeGrafter"/>
</dbReference>
<organism evidence="8 9">
    <name type="scientific">Tigriopus californicus</name>
    <name type="common">Marine copepod</name>
    <dbReference type="NCBI Taxonomy" id="6832"/>
    <lineage>
        <taxon>Eukaryota</taxon>
        <taxon>Metazoa</taxon>
        <taxon>Ecdysozoa</taxon>
        <taxon>Arthropoda</taxon>
        <taxon>Crustacea</taxon>
        <taxon>Multicrustacea</taxon>
        <taxon>Hexanauplia</taxon>
        <taxon>Copepoda</taxon>
        <taxon>Harpacticoida</taxon>
        <taxon>Harpacticidae</taxon>
        <taxon>Tigriopus</taxon>
    </lineage>
</organism>
<keyword evidence="4" id="KW-0524">Neurogenesis</keyword>
<proteinExistence type="predicted"/>
<dbReference type="GO" id="GO:0046983">
    <property type="term" value="F:protein dimerization activity"/>
    <property type="evidence" value="ECO:0007669"/>
    <property type="project" value="InterPro"/>
</dbReference>
<feature type="region of interest" description="Disordered" evidence="6">
    <location>
        <begin position="102"/>
        <end position="222"/>
    </location>
</feature>
<dbReference type="InterPro" id="IPR011598">
    <property type="entry name" value="bHLH_dom"/>
</dbReference>
<dbReference type="PANTHER" id="PTHR19290">
    <property type="entry name" value="BASIC HELIX-LOOP-HELIX PROTEIN NEUROGENIN-RELATED"/>
    <property type="match status" value="1"/>
</dbReference>
<dbReference type="GO" id="GO:0007423">
    <property type="term" value="P:sensory organ development"/>
    <property type="evidence" value="ECO:0007669"/>
    <property type="project" value="TreeGrafter"/>
</dbReference>
<feature type="compositionally biased region" description="Basic residues" evidence="6">
    <location>
        <begin position="211"/>
        <end position="222"/>
    </location>
</feature>
<dbReference type="EMBL" id="VCGU01000001">
    <property type="protein sequence ID" value="TRY81013.1"/>
    <property type="molecule type" value="Genomic_DNA"/>
</dbReference>
<dbReference type="GO" id="GO:0061564">
    <property type="term" value="P:axon development"/>
    <property type="evidence" value="ECO:0007669"/>
    <property type="project" value="TreeGrafter"/>
</dbReference>
<feature type="compositionally biased region" description="Polar residues" evidence="6">
    <location>
        <begin position="102"/>
        <end position="151"/>
    </location>
</feature>
<dbReference type="PROSITE" id="PS50888">
    <property type="entry name" value="BHLH"/>
    <property type="match status" value="1"/>
</dbReference>
<gene>
    <name evidence="8" type="ORF">TCAL_10958</name>
</gene>
<dbReference type="Proteomes" id="UP000318571">
    <property type="component" value="Chromosome 12"/>
</dbReference>
<dbReference type="Pfam" id="PF00010">
    <property type="entry name" value="HLH"/>
    <property type="match status" value="1"/>
</dbReference>
<dbReference type="AlphaFoldDB" id="A0A553PTK1"/>
<evidence type="ECO:0000256" key="4">
    <source>
        <dbReference type="ARBA" id="ARBA00022902"/>
    </source>
</evidence>
<dbReference type="InterPro" id="IPR050359">
    <property type="entry name" value="bHLH_transcription_factors"/>
</dbReference>
<dbReference type="SMART" id="SM00353">
    <property type="entry name" value="HLH"/>
    <property type="match status" value="1"/>
</dbReference>
<keyword evidence="2" id="KW-0217">Developmental protein</keyword>
<comment type="subcellular location">
    <subcellularLocation>
        <location evidence="1">Nucleus</location>
    </subcellularLocation>
</comment>
<keyword evidence="9" id="KW-1185">Reference proteome</keyword>
<dbReference type="Gene3D" id="4.10.280.10">
    <property type="entry name" value="Helix-loop-helix DNA-binding domain"/>
    <property type="match status" value="1"/>
</dbReference>
<dbReference type="GO" id="GO:0070888">
    <property type="term" value="F:E-box binding"/>
    <property type="evidence" value="ECO:0007669"/>
    <property type="project" value="TreeGrafter"/>
</dbReference>
<evidence type="ECO:0000256" key="5">
    <source>
        <dbReference type="ARBA" id="ARBA00023242"/>
    </source>
</evidence>
<evidence type="ECO:0000259" key="7">
    <source>
        <dbReference type="PROSITE" id="PS50888"/>
    </source>
</evidence>
<dbReference type="OrthoDB" id="6161578at2759"/>
<dbReference type="STRING" id="6832.A0A553PTK1"/>
<dbReference type="OMA" id="KVEAMDM"/>
<feature type="compositionally biased region" description="Basic and acidic residues" evidence="6">
    <location>
        <begin position="188"/>
        <end position="205"/>
    </location>
</feature>
<dbReference type="SUPFAM" id="SSF47459">
    <property type="entry name" value="HLH, helix-loop-helix DNA-binding domain"/>
    <property type="match status" value="1"/>
</dbReference>
<name>A0A553PTK1_TIGCA</name>
<dbReference type="PANTHER" id="PTHR19290:SF162">
    <property type="entry name" value="TRANSCRIPTION FACTOR ATOH7"/>
    <property type="match status" value="1"/>
</dbReference>
<evidence type="ECO:0000256" key="2">
    <source>
        <dbReference type="ARBA" id="ARBA00022473"/>
    </source>
</evidence>
<evidence type="ECO:0000313" key="8">
    <source>
        <dbReference type="EMBL" id="TRY81013.1"/>
    </source>
</evidence>
<reference evidence="8 9" key="1">
    <citation type="journal article" date="2018" name="Nat. Ecol. Evol.">
        <title>Genomic signatures of mitonuclear coevolution across populations of Tigriopus californicus.</title>
        <authorList>
            <person name="Barreto F.S."/>
            <person name="Watson E.T."/>
            <person name="Lima T.G."/>
            <person name="Willett C.S."/>
            <person name="Edmands S."/>
            <person name="Li W."/>
            <person name="Burton R.S."/>
        </authorList>
    </citation>
    <scope>NUCLEOTIDE SEQUENCE [LARGE SCALE GENOMIC DNA]</scope>
    <source>
        <strain evidence="8 9">San Diego</strain>
    </source>
</reference>
<protein>
    <recommendedName>
        <fullName evidence="7">BHLH domain-containing protein</fullName>
    </recommendedName>
</protein>
<evidence type="ECO:0000313" key="9">
    <source>
        <dbReference type="Proteomes" id="UP000318571"/>
    </source>
</evidence>
<dbReference type="InterPro" id="IPR036638">
    <property type="entry name" value="HLH_DNA-bd_sf"/>
</dbReference>
<evidence type="ECO:0000256" key="3">
    <source>
        <dbReference type="ARBA" id="ARBA00022782"/>
    </source>
</evidence>
<keyword evidence="3" id="KW-0221">Differentiation</keyword>
<feature type="compositionally biased region" description="Basic residues" evidence="6">
    <location>
        <begin position="156"/>
        <end position="174"/>
    </location>
</feature>
<sequence length="271" mass="30081">MSSVGVPVPKVEAMDMTGYDHYEEFYPVVCGASTPISQIYPVDVSQNYSPTDSGYFTSPYSGGTSNYFESHLGGQDANQNLVSNCESATLEAGFNNNVDYPSSIDSHLHQPTNNPHDPTTGINIELHYSQNNHSQADGILSPTNCSIQSNGVPRATKSKSSKTSKTKKPHKIPKASRYFLHGPNSKPENGDKKKSSKPRKSDKNLPVEIRVKRRRAANARERKRMNGLNDAFERLREHIPNLGNDRKLSKYETLQMAQTYIGSLKELLHIG</sequence>
<dbReference type="GO" id="GO:0000981">
    <property type="term" value="F:DNA-binding transcription factor activity, RNA polymerase II-specific"/>
    <property type="evidence" value="ECO:0007669"/>
    <property type="project" value="TreeGrafter"/>
</dbReference>
<dbReference type="GO" id="GO:0005634">
    <property type="term" value="C:nucleus"/>
    <property type="evidence" value="ECO:0007669"/>
    <property type="project" value="UniProtKB-SubCell"/>
</dbReference>
<keyword evidence="5" id="KW-0539">Nucleus</keyword>